<evidence type="ECO:0000313" key="6">
    <source>
        <dbReference type="Proteomes" id="UP000042997"/>
    </source>
</evidence>
<dbReference type="PROSITE" id="PS00622">
    <property type="entry name" value="HTH_LUXR_1"/>
    <property type="match status" value="1"/>
</dbReference>
<dbReference type="PANTHER" id="PTHR44688:SF16">
    <property type="entry name" value="DNA-BINDING TRANSCRIPTIONAL ACTIVATOR DEVR_DOSR"/>
    <property type="match status" value="1"/>
</dbReference>
<feature type="domain" description="HTH luxR-type" evidence="4">
    <location>
        <begin position="804"/>
        <end position="869"/>
    </location>
</feature>
<protein>
    <submittedName>
        <fullName evidence="5">Transcriptional regulator, LuxR family</fullName>
    </submittedName>
</protein>
<dbReference type="eggNOG" id="COG2909">
    <property type="taxonomic scope" value="Bacteria"/>
</dbReference>
<evidence type="ECO:0000313" key="5">
    <source>
        <dbReference type="EMBL" id="CDZ87342.1"/>
    </source>
</evidence>
<evidence type="ECO:0000256" key="1">
    <source>
        <dbReference type="ARBA" id="ARBA00023015"/>
    </source>
</evidence>
<keyword evidence="3" id="KW-0804">Transcription</keyword>
<dbReference type="Gene3D" id="1.10.10.10">
    <property type="entry name" value="Winged helix-like DNA-binding domain superfamily/Winged helix DNA-binding domain"/>
    <property type="match status" value="1"/>
</dbReference>
<dbReference type="Proteomes" id="UP000042997">
    <property type="component" value="Unassembled WGS sequence"/>
</dbReference>
<evidence type="ECO:0000256" key="3">
    <source>
        <dbReference type="ARBA" id="ARBA00023163"/>
    </source>
</evidence>
<dbReference type="GO" id="GO:0006355">
    <property type="term" value="P:regulation of DNA-templated transcription"/>
    <property type="evidence" value="ECO:0007669"/>
    <property type="project" value="InterPro"/>
</dbReference>
<dbReference type="EMBL" id="CCSD01000032">
    <property type="protein sequence ID" value="CDZ87342.1"/>
    <property type="molecule type" value="Genomic_DNA"/>
</dbReference>
<evidence type="ECO:0000256" key="2">
    <source>
        <dbReference type="ARBA" id="ARBA00023125"/>
    </source>
</evidence>
<dbReference type="PRINTS" id="PR00038">
    <property type="entry name" value="HTHLUXR"/>
</dbReference>
<dbReference type="GO" id="GO:0003677">
    <property type="term" value="F:DNA binding"/>
    <property type="evidence" value="ECO:0007669"/>
    <property type="project" value="UniProtKB-KW"/>
</dbReference>
<dbReference type="SUPFAM" id="SSF46894">
    <property type="entry name" value="C-terminal effector domain of the bipartite response regulators"/>
    <property type="match status" value="1"/>
</dbReference>
<dbReference type="OrthoDB" id="3197423at2"/>
<organism evidence="5 6">
    <name type="scientific">Rhodococcus ruber</name>
    <dbReference type="NCBI Taxonomy" id="1830"/>
    <lineage>
        <taxon>Bacteria</taxon>
        <taxon>Bacillati</taxon>
        <taxon>Actinomycetota</taxon>
        <taxon>Actinomycetes</taxon>
        <taxon>Mycobacteriales</taxon>
        <taxon>Nocardiaceae</taxon>
        <taxon>Rhodococcus</taxon>
    </lineage>
</organism>
<sequence length="870" mass="92594">MAGEGPLIGRVGDLRLLEAALDGTDGYRGCVIAGQAGVGKSRLAHELVLRSSSAGISVRSAVGTASARTVPLGALAGWCDHPTSNPLQLIDQLVQSSPSDGSDEVLSIDDAHLLDELSAFVIHHVALRGTARLIVTVRSGEPAPDAVTALWKDGMLLRLDLQPLSRSESDALLASVLGSPVDEKSASKMWDLTRGNALYLRHLVSQEVTSGRLRECHGLWFWQEEFTVSDSIADLLGEQIRRLPEAVRTVLDMVAVAEPLPVAVLSELSDLEAVEEAENRGLIRVDAEGRPRTARMAHPLYGEVRRARAGDTRLRRLRGRVVSALADRPPSGLEDVVRRAVLHADSDLPVDPDLFLRAARGAMALLDLSLCERLAHASSLAGGGAEADLCRAHALLLLNRGTEAEDVLAAMPLESLTDDRLARLLTLRATNMLWILARPEESKRIVDNALGAAPPTVAESLRAVRAVQSAVAGDPLSALELGRDVDTTRVPASSAMCAIWGTVIAAGDVGESNLASETASKGYRLAESWQEASYQRVGLVEFHVDAMLLAGEVAEAEALAARTYRECIRLPGVTSAVGTAIAGMAALGGGRLALALEHLERAFAEFTSLDYPVLMYRYGILLAQALAMAGRSTAATALLTDVDRNRHPAFDFVDSERLLAHAWSHAALGEVSAATAAALRAAEYAVAHRQKAREVMCLQVAVHLGDATGRGRLAQLAESTGSRRACIAAAFASAASAQDGAKLSSVAEQFEEMGDTAAAADAAAHAALAFACANLRGSSLTLGARAQRLARECGGLTTPALRETLDRDLPLTPREREVVSMVMRGLTNRQIAEALTMSVRTVEGHLYRAQAKTGTHDRHELAALLREQWR</sequence>
<keyword evidence="1" id="KW-0805">Transcription regulation</keyword>
<evidence type="ECO:0000259" key="4">
    <source>
        <dbReference type="PROSITE" id="PS50043"/>
    </source>
</evidence>
<dbReference type="CDD" id="cd06170">
    <property type="entry name" value="LuxR_C_like"/>
    <property type="match status" value="1"/>
</dbReference>
<proteinExistence type="predicted"/>
<dbReference type="InterPro" id="IPR027417">
    <property type="entry name" value="P-loop_NTPase"/>
</dbReference>
<accession>A0A098BGM3</accession>
<dbReference type="AlphaFoldDB" id="A0A098BGM3"/>
<dbReference type="InterPro" id="IPR000792">
    <property type="entry name" value="Tscrpt_reg_LuxR_C"/>
</dbReference>
<dbReference type="RefSeq" id="WP_040270246.1">
    <property type="nucleotide sequence ID" value="NZ_JAJNCM010000020.1"/>
</dbReference>
<dbReference type="PANTHER" id="PTHR44688">
    <property type="entry name" value="DNA-BINDING TRANSCRIPTIONAL ACTIVATOR DEVR_DOSR"/>
    <property type="match status" value="1"/>
</dbReference>
<dbReference type="SMART" id="SM00421">
    <property type="entry name" value="HTH_LUXR"/>
    <property type="match status" value="1"/>
</dbReference>
<dbReference type="InterPro" id="IPR016032">
    <property type="entry name" value="Sig_transdc_resp-reg_C-effctor"/>
</dbReference>
<reference evidence="5 6" key="1">
    <citation type="journal article" date="2014" name="Genome Announc.">
        <title>Draft Genome Sequence of Propane- and Butane-Oxidizing Actinobacterium Rhodococcus ruber IEGM 231.</title>
        <authorList>
            <person name="Ivshina I.B."/>
            <person name="Kuyukina M.S."/>
            <person name="Krivoruchko A.V."/>
            <person name="Barbe V."/>
            <person name="Fischer C."/>
        </authorList>
    </citation>
    <scope>NUCLEOTIDE SEQUENCE [LARGE SCALE GENOMIC DNA]</scope>
</reference>
<name>A0A098BGM3_9NOCA</name>
<dbReference type="SUPFAM" id="SSF52540">
    <property type="entry name" value="P-loop containing nucleoside triphosphate hydrolases"/>
    <property type="match status" value="1"/>
</dbReference>
<dbReference type="InterPro" id="IPR036388">
    <property type="entry name" value="WH-like_DNA-bd_sf"/>
</dbReference>
<dbReference type="Pfam" id="PF00196">
    <property type="entry name" value="GerE"/>
    <property type="match status" value="1"/>
</dbReference>
<dbReference type="PROSITE" id="PS50043">
    <property type="entry name" value="HTH_LUXR_2"/>
    <property type="match status" value="1"/>
</dbReference>
<keyword evidence="2" id="KW-0238">DNA-binding</keyword>
<gene>
    <name evidence="5" type="ORF">RHRU231_230170</name>
</gene>